<evidence type="ECO:0000256" key="2">
    <source>
        <dbReference type="ARBA" id="ARBA00022692"/>
    </source>
</evidence>
<dbReference type="PANTHER" id="PTHR43359">
    <property type="entry name" value="FORMATE HYDROGENLYASE SUBUNIT 4"/>
    <property type="match status" value="1"/>
</dbReference>
<evidence type="ECO:0000256" key="1">
    <source>
        <dbReference type="ARBA" id="ARBA00004141"/>
    </source>
</evidence>
<keyword evidence="3 5" id="KW-1133">Transmembrane helix</keyword>
<feature type="transmembrane region" description="Helical" evidence="5">
    <location>
        <begin position="63"/>
        <end position="81"/>
    </location>
</feature>
<dbReference type="STRING" id="452637.Oter_4115"/>
<evidence type="ECO:0000313" key="7">
    <source>
        <dbReference type="Proteomes" id="UP000007013"/>
    </source>
</evidence>
<name>B2A053_OPITP</name>
<proteinExistence type="predicted"/>
<protein>
    <submittedName>
        <fullName evidence="6">Respiratory-chain NADH dehydrogenase subunit 1</fullName>
    </submittedName>
</protein>
<sequence length="307" mass="34038">MEPWIRLVLYLVAAPVVGGLLTGLDRRISARMQSRQGPPLAQPFYDVMKLWRKERIVVRKSQNFFILFFLLLVIFTGALFFAGSDLLLTIFALTLAAIFFVLGAYKVSSPYSFVGAQRELIQMMAYEPMVLLTAIGMYMVAGSFYVHEIARHPTLLVTTLPGVFAGFLFALEIKFRKSPFDLSSSHHAHQELVRGITTEFSGRALALIEIAHWYENVFLLGWVYLFFAAIPAVGVAVAFAVFGFVILVDNVFARLKWQTALRSAWIAAFVLGFGNILVLSLLPPKPAEHPSPAPAALVTTAPVPASR</sequence>
<feature type="transmembrane region" description="Helical" evidence="5">
    <location>
        <begin position="220"/>
        <end position="248"/>
    </location>
</feature>
<feature type="transmembrane region" description="Helical" evidence="5">
    <location>
        <begin position="260"/>
        <end position="282"/>
    </location>
</feature>
<organism evidence="6 7">
    <name type="scientific">Opitutus terrae (strain DSM 11246 / JCM 15787 / PB90-1)</name>
    <dbReference type="NCBI Taxonomy" id="452637"/>
    <lineage>
        <taxon>Bacteria</taxon>
        <taxon>Pseudomonadati</taxon>
        <taxon>Verrucomicrobiota</taxon>
        <taxon>Opitutia</taxon>
        <taxon>Opitutales</taxon>
        <taxon>Opitutaceae</taxon>
        <taxon>Opitutus</taxon>
    </lineage>
</organism>
<dbReference type="AlphaFoldDB" id="B2A053"/>
<feature type="transmembrane region" description="Helical" evidence="5">
    <location>
        <begin position="87"/>
        <end position="105"/>
    </location>
</feature>
<dbReference type="Proteomes" id="UP000007013">
    <property type="component" value="Chromosome"/>
</dbReference>
<evidence type="ECO:0000256" key="5">
    <source>
        <dbReference type="SAM" id="Phobius"/>
    </source>
</evidence>
<dbReference type="OrthoDB" id="9803734at2"/>
<feature type="transmembrane region" description="Helical" evidence="5">
    <location>
        <begin position="6"/>
        <end position="24"/>
    </location>
</feature>
<dbReference type="HOGENOM" id="CLU_015134_0_2_0"/>
<dbReference type="Pfam" id="PF00146">
    <property type="entry name" value="NADHdh"/>
    <property type="match status" value="1"/>
</dbReference>
<dbReference type="EMBL" id="CP001032">
    <property type="protein sequence ID" value="ACB77389.1"/>
    <property type="molecule type" value="Genomic_DNA"/>
</dbReference>
<comment type="subcellular location">
    <subcellularLocation>
        <location evidence="1">Membrane</location>
        <topology evidence="1">Multi-pass membrane protein</topology>
    </subcellularLocation>
</comment>
<dbReference type="InterPro" id="IPR052561">
    <property type="entry name" value="ComplexI_Subunit1"/>
</dbReference>
<reference evidence="6 7" key="1">
    <citation type="journal article" date="2011" name="J. Bacteriol.">
        <title>Genome sequence of the verrucomicrobium Opitutus terrae PB90-1, an abundant inhabitant of rice paddy soil ecosystems.</title>
        <authorList>
            <person name="van Passel M.W."/>
            <person name="Kant R."/>
            <person name="Palva A."/>
            <person name="Copeland A."/>
            <person name="Lucas S."/>
            <person name="Lapidus A."/>
            <person name="Glavina del Rio T."/>
            <person name="Pitluck S."/>
            <person name="Goltsman E."/>
            <person name="Clum A."/>
            <person name="Sun H."/>
            <person name="Schmutz J."/>
            <person name="Larimer F.W."/>
            <person name="Land M.L."/>
            <person name="Hauser L."/>
            <person name="Kyrpides N."/>
            <person name="Mikhailova N."/>
            <person name="Richardson P.P."/>
            <person name="Janssen P.H."/>
            <person name="de Vos W.M."/>
            <person name="Smidt H."/>
        </authorList>
    </citation>
    <scope>NUCLEOTIDE SEQUENCE [LARGE SCALE GENOMIC DNA]</scope>
    <source>
        <strain evidence="7">DSM 11246 / JCM 15787 / PB90-1</strain>
    </source>
</reference>
<evidence type="ECO:0000256" key="3">
    <source>
        <dbReference type="ARBA" id="ARBA00022989"/>
    </source>
</evidence>
<keyword evidence="2 5" id="KW-0812">Transmembrane</keyword>
<keyword evidence="7" id="KW-1185">Reference proteome</keyword>
<dbReference type="InterPro" id="IPR001694">
    <property type="entry name" value="NADH_UbQ_OxRdtase_su1/FPO"/>
</dbReference>
<dbReference type="GO" id="GO:0005886">
    <property type="term" value="C:plasma membrane"/>
    <property type="evidence" value="ECO:0007669"/>
    <property type="project" value="TreeGrafter"/>
</dbReference>
<dbReference type="eggNOG" id="COG0650">
    <property type="taxonomic scope" value="Bacteria"/>
</dbReference>
<feature type="transmembrane region" description="Helical" evidence="5">
    <location>
        <begin position="152"/>
        <end position="171"/>
    </location>
</feature>
<evidence type="ECO:0000256" key="4">
    <source>
        <dbReference type="ARBA" id="ARBA00023136"/>
    </source>
</evidence>
<accession>B2A053</accession>
<dbReference type="KEGG" id="ote:Oter_4115"/>
<feature type="transmembrane region" description="Helical" evidence="5">
    <location>
        <begin position="126"/>
        <end position="146"/>
    </location>
</feature>
<dbReference type="PANTHER" id="PTHR43359:SF1">
    <property type="entry name" value="FORMATE HYDROGENLYASE SUBUNIT 4-RELATED"/>
    <property type="match status" value="1"/>
</dbReference>
<keyword evidence="4 5" id="KW-0472">Membrane</keyword>
<dbReference type="RefSeq" id="WP_012376917.1">
    <property type="nucleotide sequence ID" value="NC_010571.1"/>
</dbReference>
<evidence type="ECO:0000313" key="6">
    <source>
        <dbReference type="EMBL" id="ACB77389.1"/>
    </source>
</evidence>
<gene>
    <name evidence="6" type="ordered locus">Oter_4115</name>
</gene>